<keyword evidence="1" id="KW-0472">Membrane</keyword>
<protein>
    <submittedName>
        <fullName evidence="2">Uncharacterized protein</fullName>
    </submittedName>
</protein>
<name>A0A368KZD5_9BACT</name>
<sequence>MLAVVGGGLAIADNGRAAGMSFSVMQTVPESIFYREGSLMPEGSEPNPFRSPAGPAVTKQADSLLGFWVALCVVGSVAIFLLPFWPGISILLALGLAPAFVHAYVRLHRLGGQGILLEPRIQIGLVIGSFFMVMGIALGVSIACGLVCFMTISVMSQSNLNEQWLLSAGFILGVVLPLVGFVVLFVASLFYPSRQALSKTKSLSSNSNGEEPK</sequence>
<evidence type="ECO:0000256" key="1">
    <source>
        <dbReference type="SAM" id="Phobius"/>
    </source>
</evidence>
<keyword evidence="1" id="KW-0812">Transmembrane</keyword>
<feature type="transmembrane region" description="Helical" evidence="1">
    <location>
        <begin position="64"/>
        <end position="82"/>
    </location>
</feature>
<reference evidence="2 3" key="1">
    <citation type="submission" date="2018-07" db="EMBL/GenBank/DDBJ databases">
        <title>Comparative genomes isolates from brazilian mangrove.</title>
        <authorList>
            <person name="De Araujo J.E."/>
            <person name="Taketani R.G."/>
            <person name="Silva M.C.P."/>
            <person name="Lourenco M.V."/>
            <person name="Oliveira V.M."/>
            <person name="Andreote F.D."/>
        </authorList>
    </citation>
    <scope>NUCLEOTIDE SEQUENCE [LARGE SCALE GENOMIC DNA]</scope>
    <source>
        <strain evidence="2 3">HEX PRIS-MGV</strain>
    </source>
</reference>
<evidence type="ECO:0000313" key="2">
    <source>
        <dbReference type="EMBL" id="RCS56046.1"/>
    </source>
</evidence>
<dbReference type="Proteomes" id="UP000253562">
    <property type="component" value="Unassembled WGS sequence"/>
</dbReference>
<comment type="caution">
    <text evidence="2">The sequence shown here is derived from an EMBL/GenBank/DDBJ whole genome shotgun (WGS) entry which is preliminary data.</text>
</comment>
<evidence type="ECO:0000313" key="3">
    <source>
        <dbReference type="Proteomes" id="UP000253562"/>
    </source>
</evidence>
<dbReference type="AlphaFoldDB" id="A0A368KZD5"/>
<feature type="transmembrane region" description="Helical" evidence="1">
    <location>
        <begin position="88"/>
        <end position="105"/>
    </location>
</feature>
<organism evidence="2 3">
    <name type="scientific">Bremerella cremea</name>
    <dbReference type="NCBI Taxonomy" id="1031537"/>
    <lineage>
        <taxon>Bacteria</taxon>
        <taxon>Pseudomonadati</taxon>
        <taxon>Planctomycetota</taxon>
        <taxon>Planctomycetia</taxon>
        <taxon>Pirellulales</taxon>
        <taxon>Pirellulaceae</taxon>
        <taxon>Bremerella</taxon>
    </lineage>
</organism>
<proteinExistence type="predicted"/>
<gene>
    <name evidence="2" type="ORF">DTL42_01265</name>
</gene>
<feature type="transmembrane region" description="Helical" evidence="1">
    <location>
        <begin position="164"/>
        <end position="191"/>
    </location>
</feature>
<accession>A0A368KZD5</accession>
<keyword evidence="1" id="KW-1133">Transmembrane helix</keyword>
<dbReference type="EMBL" id="QPEX01000006">
    <property type="protein sequence ID" value="RCS56046.1"/>
    <property type="molecule type" value="Genomic_DNA"/>
</dbReference>
<feature type="transmembrane region" description="Helical" evidence="1">
    <location>
        <begin position="125"/>
        <end position="152"/>
    </location>
</feature>